<evidence type="ECO:0000256" key="1">
    <source>
        <dbReference type="SAM" id="SignalP"/>
    </source>
</evidence>
<comment type="caution">
    <text evidence="3">The sequence shown here is derived from an EMBL/GenBank/DDBJ whole genome shotgun (WGS) entry which is preliminary data.</text>
</comment>
<dbReference type="AlphaFoldDB" id="A0A5C4JLY6"/>
<dbReference type="InterPro" id="IPR014567">
    <property type="entry name" value="UCP031900"/>
</dbReference>
<dbReference type="PIRSF" id="PIRSF031900">
    <property type="entry name" value="UCP031900"/>
    <property type="match status" value="1"/>
</dbReference>
<feature type="signal peptide" evidence="1">
    <location>
        <begin position="1"/>
        <end position="19"/>
    </location>
</feature>
<organism evidence="3 4">
    <name type="scientific">Martelella lutilitoris</name>
    <dbReference type="NCBI Taxonomy" id="2583532"/>
    <lineage>
        <taxon>Bacteria</taxon>
        <taxon>Pseudomonadati</taxon>
        <taxon>Pseudomonadota</taxon>
        <taxon>Alphaproteobacteria</taxon>
        <taxon>Hyphomicrobiales</taxon>
        <taxon>Aurantimonadaceae</taxon>
        <taxon>Martelella</taxon>
    </lineage>
</organism>
<dbReference type="OrthoDB" id="9798693at2"/>
<keyword evidence="1" id="KW-0732">Signal</keyword>
<proteinExistence type="predicted"/>
<gene>
    <name evidence="3" type="ORF">FF124_18435</name>
</gene>
<feature type="chain" id="PRO_5023020316" description="Phytase-like domain-containing protein" evidence="1">
    <location>
        <begin position="20"/>
        <end position="320"/>
    </location>
</feature>
<dbReference type="EMBL" id="VCLB01000010">
    <property type="protein sequence ID" value="TNB46493.1"/>
    <property type="molecule type" value="Genomic_DNA"/>
</dbReference>
<dbReference type="SUPFAM" id="SSF63825">
    <property type="entry name" value="YWTD domain"/>
    <property type="match status" value="1"/>
</dbReference>
<dbReference type="Proteomes" id="UP000307874">
    <property type="component" value="Unassembled WGS sequence"/>
</dbReference>
<evidence type="ECO:0000313" key="4">
    <source>
        <dbReference type="Proteomes" id="UP000307874"/>
    </source>
</evidence>
<evidence type="ECO:0000259" key="2">
    <source>
        <dbReference type="Pfam" id="PF13449"/>
    </source>
</evidence>
<reference evidence="3 4" key="1">
    <citation type="submission" date="2019-06" db="EMBL/GenBank/DDBJ databases">
        <title>Martelella lutilitoris sp. nov., isolated from a tidal mudflat.</title>
        <authorList>
            <person name="Kim Y.-J."/>
        </authorList>
    </citation>
    <scope>NUCLEOTIDE SEQUENCE [LARGE SCALE GENOMIC DNA]</scope>
    <source>
        <strain evidence="3 4">GH2-6</strain>
    </source>
</reference>
<evidence type="ECO:0000313" key="3">
    <source>
        <dbReference type="EMBL" id="TNB46493.1"/>
    </source>
</evidence>
<feature type="domain" description="Phytase-like" evidence="2">
    <location>
        <begin position="58"/>
        <end position="304"/>
    </location>
</feature>
<sequence>MKAASAFLALALVAAPAAAAVAPVDAVPIETFAPEKDTDRFGRLEFVGGLTLSSPNPDFQSLSAIRFRPDGKRFIAVADTGEWVDGRVTRDASGRLSGLADVTVTPMKNAKGVHAGKSGMDAESLAIIGNKIYVGFEGRHRIDSYPLKGHDRANAAPGPDFLIPPFELRRNGSFEALAADDAGRIVVIAEKSIDKNGNLFAAIIRGADKGVFKVVKREGYDVTDAAFLPDGDLLVLERRFSLLSGVAMRIRRLPGSAIRPGAVVDGPVIMQAYGGTHRIDNMEGMDVIRADDGSLHVILVSDDNDSPLQNTLMLEFRLVD</sequence>
<protein>
    <recommendedName>
        <fullName evidence="2">Phytase-like domain-containing protein</fullName>
    </recommendedName>
</protein>
<keyword evidence="4" id="KW-1185">Reference proteome</keyword>
<dbReference type="InterPro" id="IPR027372">
    <property type="entry name" value="Phytase-like_dom"/>
</dbReference>
<name>A0A5C4JLY6_9HYPH</name>
<dbReference type="Pfam" id="PF13449">
    <property type="entry name" value="Phytase-like"/>
    <property type="match status" value="1"/>
</dbReference>
<accession>A0A5C4JLY6</accession>
<dbReference type="RefSeq" id="WP_138749937.1">
    <property type="nucleotide sequence ID" value="NZ_VCLB01000010.1"/>
</dbReference>